<evidence type="ECO:0000313" key="3">
    <source>
        <dbReference type="Proteomes" id="UP000092461"/>
    </source>
</evidence>
<protein>
    <submittedName>
        <fullName evidence="2">Uncharacterized protein</fullName>
    </submittedName>
</protein>
<dbReference type="Proteomes" id="UP000092461">
    <property type="component" value="Unassembled WGS sequence"/>
</dbReference>
<feature type="region of interest" description="Disordered" evidence="1">
    <location>
        <begin position="69"/>
        <end position="92"/>
    </location>
</feature>
<evidence type="ECO:0000256" key="1">
    <source>
        <dbReference type="SAM" id="MobiDB-lite"/>
    </source>
</evidence>
<name>A0A1B0CJY3_LUTLO</name>
<dbReference type="VEuPathDB" id="VectorBase:LLOJ004919"/>
<dbReference type="EMBL" id="AJWK01015525">
    <property type="status" value="NOT_ANNOTATED_CDS"/>
    <property type="molecule type" value="Genomic_DNA"/>
</dbReference>
<feature type="compositionally biased region" description="Basic and acidic residues" evidence="1">
    <location>
        <begin position="1"/>
        <end position="12"/>
    </location>
</feature>
<keyword evidence="3" id="KW-1185">Reference proteome</keyword>
<proteinExistence type="predicted"/>
<feature type="region of interest" description="Disordered" evidence="1">
    <location>
        <begin position="1"/>
        <end position="56"/>
    </location>
</feature>
<dbReference type="AlphaFoldDB" id="A0A1B0CJY3"/>
<evidence type="ECO:0000313" key="2">
    <source>
        <dbReference type="EnsemblMetazoa" id="LLOJ004919-PB"/>
    </source>
</evidence>
<dbReference type="EMBL" id="AJWK01015526">
    <property type="status" value="NOT_ANNOTATED_CDS"/>
    <property type="molecule type" value="Genomic_DNA"/>
</dbReference>
<organism evidence="2 3">
    <name type="scientific">Lutzomyia longipalpis</name>
    <name type="common">Sand fly</name>
    <dbReference type="NCBI Taxonomy" id="7200"/>
    <lineage>
        <taxon>Eukaryota</taxon>
        <taxon>Metazoa</taxon>
        <taxon>Ecdysozoa</taxon>
        <taxon>Arthropoda</taxon>
        <taxon>Hexapoda</taxon>
        <taxon>Insecta</taxon>
        <taxon>Pterygota</taxon>
        <taxon>Neoptera</taxon>
        <taxon>Endopterygota</taxon>
        <taxon>Diptera</taxon>
        <taxon>Nematocera</taxon>
        <taxon>Psychodoidea</taxon>
        <taxon>Psychodidae</taxon>
        <taxon>Lutzomyia</taxon>
        <taxon>Lutzomyia</taxon>
    </lineage>
</organism>
<reference evidence="2" key="1">
    <citation type="submission" date="2020-05" db="UniProtKB">
        <authorList>
            <consortium name="EnsemblMetazoa"/>
        </authorList>
    </citation>
    <scope>IDENTIFICATION</scope>
    <source>
        <strain evidence="2">Jacobina</strain>
    </source>
</reference>
<sequence length="164" mass="18548">MTPKDGQVKQEEISQQDDSLIDEVTPKEEDPLTYARRNSSSYIELQPPSPEAEYATYDTDSDDAVQRTVPLSTSKPPAAVVKVSPSRKRPRAVESEGVVEVVKQMMETFTGMMQKNQTPAAEYGDEAFCNWLLTQFATMEARRKLRVQHEISNMIFRAQTEEGQ</sequence>
<dbReference type="VEuPathDB" id="VectorBase:LLONM1_005353"/>
<dbReference type="EnsemblMetazoa" id="LLOJ004919-RB">
    <property type="protein sequence ID" value="LLOJ004919-PB"/>
    <property type="gene ID" value="LLOJ004919"/>
</dbReference>
<accession>A0A1B0CJY3</accession>